<dbReference type="InterPro" id="IPR036390">
    <property type="entry name" value="WH_DNA-bd_sf"/>
</dbReference>
<dbReference type="Pfam" id="PF08100">
    <property type="entry name" value="Dimerisation"/>
    <property type="match status" value="1"/>
</dbReference>
<feature type="domain" description="O-methyltransferase C-terminal" evidence="5">
    <location>
        <begin position="220"/>
        <end position="363"/>
    </location>
</feature>
<name>A0A559M589_9HELO</name>
<feature type="domain" description="O-methyltransferase dimerisation" evidence="6">
    <location>
        <begin position="46"/>
        <end position="103"/>
    </location>
</feature>
<feature type="active site" description="Proton acceptor" evidence="4">
    <location>
        <position position="293"/>
    </location>
</feature>
<accession>A0A559M589</accession>
<dbReference type="GO" id="GO:0046983">
    <property type="term" value="F:protein dimerization activity"/>
    <property type="evidence" value="ECO:0007669"/>
    <property type="project" value="InterPro"/>
</dbReference>
<dbReference type="InterPro" id="IPR012967">
    <property type="entry name" value="COMT_dimerisation"/>
</dbReference>
<proteinExistence type="predicted"/>
<evidence type="ECO:0000313" key="7">
    <source>
        <dbReference type="EMBL" id="TVY88124.1"/>
    </source>
</evidence>
<protein>
    <submittedName>
        <fullName evidence="7">Demethylsterigmatocystin 6-O-methyltransferase</fullName>
    </submittedName>
</protein>
<dbReference type="GO" id="GO:0032259">
    <property type="term" value="P:methylation"/>
    <property type="evidence" value="ECO:0007669"/>
    <property type="project" value="UniProtKB-KW"/>
</dbReference>
<evidence type="ECO:0000313" key="8">
    <source>
        <dbReference type="Proteomes" id="UP000315522"/>
    </source>
</evidence>
<dbReference type="Pfam" id="PF00891">
    <property type="entry name" value="Methyltransf_2"/>
    <property type="match status" value="1"/>
</dbReference>
<dbReference type="InterPro" id="IPR016461">
    <property type="entry name" value="COMT-like"/>
</dbReference>
<dbReference type="AlphaFoldDB" id="A0A559M589"/>
<dbReference type="SUPFAM" id="SSF53335">
    <property type="entry name" value="S-adenosyl-L-methionine-dependent methyltransferases"/>
    <property type="match status" value="1"/>
</dbReference>
<dbReference type="PANTHER" id="PTHR43712">
    <property type="entry name" value="PUTATIVE (AFU_ORTHOLOGUE AFUA_4G14580)-RELATED"/>
    <property type="match status" value="1"/>
</dbReference>
<evidence type="ECO:0000259" key="6">
    <source>
        <dbReference type="Pfam" id="PF08100"/>
    </source>
</evidence>
<reference evidence="7 8" key="1">
    <citation type="submission" date="2018-05" db="EMBL/GenBank/DDBJ databases">
        <title>Genome sequencing and assembly of the regulated plant pathogen Lachnellula willkommii and related sister species for the development of diagnostic species identification markers.</title>
        <authorList>
            <person name="Giroux E."/>
            <person name="Bilodeau G."/>
        </authorList>
    </citation>
    <scope>NUCLEOTIDE SEQUENCE [LARGE SCALE GENOMIC DNA]</scope>
    <source>
        <strain evidence="7 8">CBS 172.35</strain>
    </source>
</reference>
<keyword evidence="1 7" id="KW-0489">Methyltransferase</keyword>
<dbReference type="Proteomes" id="UP000315522">
    <property type="component" value="Unassembled WGS sequence"/>
</dbReference>
<evidence type="ECO:0000256" key="2">
    <source>
        <dbReference type="ARBA" id="ARBA00022679"/>
    </source>
</evidence>
<dbReference type="PANTHER" id="PTHR43712:SF2">
    <property type="entry name" value="O-METHYLTRANSFERASE CICE"/>
    <property type="match status" value="1"/>
</dbReference>
<keyword evidence="2 7" id="KW-0808">Transferase</keyword>
<dbReference type="Gene3D" id="1.10.10.10">
    <property type="entry name" value="Winged helix-like DNA-binding domain superfamily/Winged helix DNA-binding domain"/>
    <property type="match status" value="1"/>
</dbReference>
<gene>
    <name evidence="7" type="primary">aflO</name>
    <name evidence="7" type="ORF">LAWI1_G008092</name>
</gene>
<evidence type="ECO:0000256" key="4">
    <source>
        <dbReference type="PIRSR" id="PIRSR005739-1"/>
    </source>
</evidence>
<dbReference type="PROSITE" id="PS51683">
    <property type="entry name" value="SAM_OMT_II"/>
    <property type="match status" value="1"/>
</dbReference>
<evidence type="ECO:0000259" key="5">
    <source>
        <dbReference type="Pfam" id="PF00891"/>
    </source>
</evidence>
<dbReference type="SUPFAM" id="SSF46785">
    <property type="entry name" value="Winged helix' DNA-binding domain"/>
    <property type="match status" value="1"/>
</dbReference>
<sequence length="387" mass="43478">MSTIESLLSQLRQAAVTADLSVRYHLSRDLQRLATAVATPRQVMQHYCYTYTAQAVARIAVDLKLFAILTQSNTLLKTEDIAGKAGADPVLTDRLLRHLASTYAIDEVGESAFAANETTRLLASAPGEGNIVWGFDTLNPAIQKLPAFLKDKEYKNPDTTLDTAFHRAFDTKKQFFLWFQEQEELLACFHSHLTAFKSPVLWTSVVPLAEILQGADTHKPIFVDVGGGHGFQCEAFRNAVTKRFPGGRVINQDLPETLSEAPHYDGIEMMAQNFYEEQKIKGAKIYYIRQVLHDLNDETAKQVLRRIRDAMSPQSVLLIDELVIPETGASPFSTHLDVTMMSFFSSTERTVPYWQRLLGEVGLQVSQIYRYDPQLEYSILEAIPTKG</sequence>
<organism evidence="7 8">
    <name type="scientific">Lachnellula willkommii</name>
    <dbReference type="NCBI Taxonomy" id="215461"/>
    <lineage>
        <taxon>Eukaryota</taxon>
        <taxon>Fungi</taxon>
        <taxon>Dikarya</taxon>
        <taxon>Ascomycota</taxon>
        <taxon>Pezizomycotina</taxon>
        <taxon>Leotiomycetes</taxon>
        <taxon>Helotiales</taxon>
        <taxon>Lachnaceae</taxon>
        <taxon>Lachnellula</taxon>
    </lineage>
</organism>
<keyword evidence="3" id="KW-0949">S-adenosyl-L-methionine</keyword>
<keyword evidence="8" id="KW-1185">Reference proteome</keyword>
<dbReference type="Gene3D" id="3.40.50.150">
    <property type="entry name" value="Vaccinia Virus protein VP39"/>
    <property type="match status" value="1"/>
</dbReference>
<dbReference type="PIRSF" id="PIRSF005739">
    <property type="entry name" value="O-mtase"/>
    <property type="match status" value="1"/>
</dbReference>
<evidence type="ECO:0000256" key="3">
    <source>
        <dbReference type="ARBA" id="ARBA00022691"/>
    </source>
</evidence>
<dbReference type="InterPro" id="IPR036388">
    <property type="entry name" value="WH-like_DNA-bd_sf"/>
</dbReference>
<dbReference type="GO" id="GO:0008171">
    <property type="term" value="F:O-methyltransferase activity"/>
    <property type="evidence" value="ECO:0007669"/>
    <property type="project" value="InterPro"/>
</dbReference>
<dbReference type="InterPro" id="IPR001077">
    <property type="entry name" value="COMT_C"/>
</dbReference>
<dbReference type="EMBL" id="QGML01001924">
    <property type="protein sequence ID" value="TVY88124.1"/>
    <property type="molecule type" value="Genomic_DNA"/>
</dbReference>
<evidence type="ECO:0000256" key="1">
    <source>
        <dbReference type="ARBA" id="ARBA00022603"/>
    </source>
</evidence>
<dbReference type="InterPro" id="IPR029063">
    <property type="entry name" value="SAM-dependent_MTases_sf"/>
</dbReference>
<comment type="caution">
    <text evidence="7">The sequence shown here is derived from an EMBL/GenBank/DDBJ whole genome shotgun (WGS) entry which is preliminary data.</text>
</comment>